<name>A0ABD2K6R8_HETSC</name>
<protein>
    <submittedName>
        <fullName evidence="1">Uncharacterized protein</fullName>
    </submittedName>
</protein>
<dbReference type="Gene3D" id="3.30.230.10">
    <property type="match status" value="1"/>
</dbReference>
<dbReference type="Proteomes" id="UP001620645">
    <property type="component" value="Unassembled WGS sequence"/>
</dbReference>
<evidence type="ECO:0000313" key="2">
    <source>
        <dbReference type="Proteomes" id="UP001620645"/>
    </source>
</evidence>
<dbReference type="AlphaFoldDB" id="A0ABD2K6R8"/>
<organism evidence="1 2">
    <name type="scientific">Heterodera schachtii</name>
    <name type="common">Sugarbeet cyst nematode worm</name>
    <name type="synonym">Tylenchus schachtii</name>
    <dbReference type="NCBI Taxonomy" id="97005"/>
    <lineage>
        <taxon>Eukaryota</taxon>
        <taxon>Metazoa</taxon>
        <taxon>Ecdysozoa</taxon>
        <taxon>Nematoda</taxon>
        <taxon>Chromadorea</taxon>
        <taxon>Rhabditida</taxon>
        <taxon>Tylenchina</taxon>
        <taxon>Tylenchomorpha</taxon>
        <taxon>Tylenchoidea</taxon>
        <taxon>Heteroderidae</taxon>
        <taxon>Heteroderinae</taxon>
        <taxon>Heterodera</taxon>
    </lineage>
</organism>
<comment type="caution">
    <text evidence="1">The sequence shown here is derived from an EMBL/GenBank/DDBJ whole genome shotgun (WGS) entry which is preliminary data.</text>
</comment>
<gene>
    <name evidence="1" type="ORF">niasHS_000132</name>
</gene>
<accession>A0ABD2K6R8</accession>
<proteinExistence type="predicted"/>
<dbReference type="InterPro" id="IPR014721">
    <property type="entry name" value="Ribsml_uS5_D2-typ_fold_subgr"/>
</dbReference>
<dbReference type="EMBL" id="JBICCN010000045">
    <property type="protein sequence ID" value="KAL3098595.1"/>
    <property type="molecule type" value="Genomic_DNA"/>
</dbReference>
<reference evidence="1 2" key="1">
    <citation type="submission" date="2024-10" db="EMBL/GenBank/DDBJ databases">
        <authorList>
            <person name="Kim D."/>
        </authorList>
    </citation>
    <scope>NUCLEOTIDE SEQUENCE [LARGE SCALE GENOMIC DNA]</scope>
    <source>
        <strain evidence="1">Taebaek</strain>
    </source>
</reference>
<keyword evidence="2" id="KW-1185">Reference proteome</keyword>
<sequence>MSETRLCSKHKRRAASKASPEVRCVATSTHMRRQPFTMPMPWLTEFFEFGNRQQVFHPKPVEIRTRPNFGCSGGSCGLAAVAALLSQARGVLLKPMAMSDTIDGIFMEVQAVERLRAKLQGVMSAEVRHAILPRADAENVMAL</sequence>
<evidence type="ECO:0000313" key="1">
    <source>
        <dbReference type="EMBL" id="KAL3098595.1"/>
    </source>
</evidence>